<evidence type="ECO:0000313" key="3">
    <source>
        <dbReference type="Proteomes" id="UP000325081"/>
    </source>
</evidence>
<dbReference type="GO" id="GO:0005759">
    <property type="term" value="C:mitochondrial matrix"/>
    <property type="evidence" value="ECO:0007669"/>
    <property type="project" value="InterPro"/>
</dbReference>
<gene>
    <name evidence="2" type="ORF">STAS_11144</name>
</gene>
<dbReference type="Pfam" id="PF02330">
    <property type="entry name" value="MAM33"/>
    <property type="match status" value="1"/>
</dbReference>
<protein>
    <submittedName>
        <fullName evidence="2">Mitochondrial glycoprotein family protein</fullName>
    </submittedName>
</protein>
<dbReference type="AlphaFoldDB" id="A0A5A7PR00"/>
<dbReference type="InterPro" id="IPR036561">
    <property type="entry name" value="MAM33_sf"/>
</dbReference>
<name>A0A5A7PR00_STRAF</name>
<proteinExistence type="predicted"/>
<evidence type="ECO:0000256" key="1">
    <source>
        <dbReference type="SAM" id="MobiDB-lite"/>
    </source>
</evidence>
<dbReference type="PANTHER" id="PTHR10826:SF41">
    <property type="entry name" value="MITOCHONDRIAL GLYCOPROTEIN FAMILY PROTEIN"/>
    <property type="match status" value="1"/>
</dbReference>
<dbReference type="Gene3D" id="3.10.280.10">
    <property type="entry name" value="Mitochondrial glycoprotein"/>
    <property type="match status" value="1"/>
</dbReference>
<accession>A0A5A7PR00</accession>
<feature type="compositionally biased region" description="Acidic residues" evidence="1">
    <location>
        <begin position="133"/>
        <end position="142"/>
    </location>
</feature>
<dbReference type="PANTHER" id="PTHR10826">
    <property type="entry name" value="COMPLEMENT COMPONENT 1"/>
    <property type="match status" value="1"/>
</dbReference>
<organism evidence="2 3">
    <name type="scientific">Striga asiatica</name>
    <name type="common">Asiatic witchweed</name>
    <name type="synonym">Buchnera asiatica</name>
    <dbReference type="NCBI Taxonomy" id="4170"/>
    <lineage>
        <taxon>Eukaryota</taxon>
        <taxon>Viridiplantae</taxon>
        <taxon>Streptophyta</taxon>
        <taxon>Embryophyta</taxon>
        <taxon>Tracheophyta</taxon>
        <taxon>Spermatophyta</taxon>
        <taxon>Magnoliopsida</taxon>
        <taxon>eudicotyledons</taxon>
        <taxon>Gunneridae</taxon>
        <taxon>Pentapetalae</taxon>
        <taxon>asterids</taxon>
        <taxon>lamiids</taxon>
        <taxon>Lamiales</taxon>
        <taxon>Orobanchaceae</taxon>
        <taxon>Buchnereae</taxon>
        <taxon>Striga</taxon>
    </lineage>
</organism>
<dbReference type="SUPFAM" id="SSF54529">
    <property type="entry name" value="Mitochondrial glycoprotein MAM33-like"/>
    <property type="match status" value="1"/>
</dbReference>
<feature type="region of interest" description="Disordered" evidence="1">
    <location>
        <begin position="129"/>
        <end position="148"/>
    </location>
</feature>
<dbReference type="Proteomes" id="UP000325081">
    <property type="component" value="Unassembled WGS sequence"/>
</dbReference>
<keyword evidence="3" id="KW-1185">Reference proteome</keyword>
<comment type="caution">
    <text evidence="2">The sequence shown here is derived from an EMBL/GenBank/DDBJ whole genome shotgun (WGS) entry which is preliminary data.</text>
</comment>
<evidence type="ECO:0000313" key="2">
    <source>
        <dbReference type="EMBL" id="GER34892.1"/>
    </source>
</evidence>
<reference evidence="3" key="1">
    <citation type="journal article" date="2019" name="Curr. Biol.">
        <title>Genome Sequence of Striga asiatica Provides Insight into the Evolution of Plant Parasitism.</title>
        <authorList>
            <person name="Yoshida S."/>
            <person name="Kim S."/>
            <person name="Wafula E.K."/>
            <person name="Tanskanen J."/>
            <person name="Kim Y.M."/>
            <person name="Honaas L."/>
            <person name="Yang Z."/>
            <person name="Spallek T."/>
            <person name="Conn C.E."/>
            <person name="Ichihashi Y."/>
            <person name="Cheong K."/>
            <person name="Cui S."/>
            <person name="Der J.P."/>
            <person name="Gundlach H."/>
            <person name="Jiao Y."/>
            <person name="Hori C."/>
            <person name="Ishida J.K."/>
            <person name="Kasahara H."/>
            <person name="Kiba T."/>
            <person name="Kim M.S."/>
            <person name="Koo N."/>
            <person name="Laohavisit A."/>
            <person name="Lee Y.H."/>
            <person name="Lumba S."/>
            <person name="McCourt P."/>
            <person name="Mortimer J.C."/>
            <person name="Mutuku J.M."/>
            <person name="Nomura T."/>
            <person name="Sasaki-Sekimoto Y."/>
            <person name="Seto Y."/>
            <person name="Wang Y."/>
            <person name="Wakatake T."/>
            <person name="Sakakibara H."/>
            <person name="Demura T."/>
            <person name="Yamaguchi S."/>
            <person name="Yoneyama K."/>
            <person name="Manabe R.I."/>
            <person name="Nelson D.C."/>
            <person name="Schulman A.H."/>
            <person name="Timko M.P."/>
            <person name="dePamphilis C.W."/>
            <person name="Choi D."/>
            <person name="Shirasu K."/>
        </authorList>
    </citation>
    <scope>NUCLEOTIDE SEQUENCE [LARGE SCALE GENOMIC DNA]</scope>
    <source>
        <strain evidence="3">cv. UVA1</strain>
    </source>
</reference>
<dbReference type="InterPro" id="IPR003428">
    <property type="entry name" value="MAM33"/>
</dbReference>
<dbReference type="OrthoDB" id="278212at2759"/>
<sequence length="251" mass="28290">MALNNAIRRAASRVVLLVIRASAGGQRYLHHRASPAQLFSAVNRPSTNLLRRSLPSFIHRFSTKAESDAALLRVIESEIKFAEESEGGNEPEEVPQDFPFKIEDTPGQQTVTLSRIYQGEKITVEVHMPDLDTGNEDDDNDEGSSGPNIPLVVRISKITGPSLEFNCTAYSDEIVIDSLEVKDPEIDEDQIAYQGPDFSDLDENLQKAFHKYLEIRGIKAKTTNFLVDYMTNKDTREYTEWLKNLQKFVQA</sequence>
<dbReference type="EMBL" id="BKCP01004960">
    <property type="protein sequence ID" value="GER34892.1"/>
    <property type="molecule type" value="Genomic_DNA"/>
</dbReference>